<evidence type="ECO:0000313" key="1">
    <source>
        <dbReference type="EMBL" id="GAA3730400.1"/>
    </source>
</evidence>
<gene>
    <name evidence="1" type="ORF">GCM10022239_03740</name>
</gene>
<comment type="caution">
    <text evidence="1">The sequence shown here is derived from an EMBL/GenBank/DDBJ whole genome shotgun (WGS) entry which is preliminary data.</text>
</comment>
<keyword evidence="2" id="KW-1185">Reference proteome</keyword>
<proteinExistence type="predicted"/>
<dbReference type="Proteomes" id="UP001501004">
    <property type="component" value="Unassembled WGS sequence"/>
</dbReference>
<dbReference type="RefSeq" id="WP_344753117.1">
    <property type="nucleotide sequence ID" value="NZ_BAABAE010000001.1"/>
</dbReference>
<evidence type="ECO:0000313" key="2">
    <source>
        <dbReference type="Proteomes" id="UP001501004"/>
    </source>
</evidence>
<protein>
    <submittedName>
        <fullName evidence="1">Uncharacterized protein</fullName>
    </submittedName>
</protein>
<reference evidence="2" key="1">
    <citation type="journal article" date="2019" name="Int. J. Syst. Evol. Microbiol.">
        <title>The Global Catalogue of Microorganisms (GCM) 10K type strain sequencing project: providing services to taxonomists for standard genome sequencing and annotation.</title>
        <authorList>
            <consortium name="The Broad Institute Genomics Platform"/>
            <consortium name="The Broad Institute Genome Sequencing Center for Infectious Disease"/>
            <person name="Wu L."/>
            <person name="Ma J."/>
        </authorList>
    </citation>
    <scope>NUCLEOTIDE SEQUENCE [LARGE SCALE GENOMIC DNA]</scope>
    <source>
        <strain evidence="2">JCM 16949</strain>
    </source>
</reference>
<sequence length="72" mass="8024">MTTEELLATFEDIARNSVRLKESIIATAQSQGVPLSTFTEVFEELDRRREQCEACAAAIRRGDAVSIHDLNV</sequence>
<dbReference type="EMBL" id="BAABAE010000001">
    <property type="protein sequence ID" value="GAA3730400.1"/>
    <property type="molecule type" value="Genomic_DNA"/>
</dbReference>
<organism evidence="1 2">
    <name type="scientific">Leifsonella bigeumensis</name>
    <dbReference type="NCBI Taxonomy" id="433643"/>
    <lineage>
        <taxon>Bacteria</taxon>
        <taxon>Bacillati</taxon>
        <taxon>Actinomycetota</taxon>
        <taxon>Actinomycetes</taxon>
        <taxon>Micrococcales</taxon>
        <taxon>Microbacteriaceae</taxon>
        <taxon>Leifsonella</taxon>
    </lineage>
</organism>
<name>A0ABP7F385_9MICO</name>
<accession>A0ABP7F385</accession>